<dbReference type="SMART" id="SM00589">
    <property type="entry name" value="PRY"/>
    <property type="match status" value="1"/>
</dbReference>
<organism evidence="5 6">
    <name type="scientific">Gekko japonicus</name>
    <name type="common">Schlegel's Japanese gecko</name>
    <dbReference type="NCBI Taxonomy" id="146911"/>
    <lineage>
        <taxon>Eukaryota</taxon>
        <taxon>Metazoa</taxon>
        <taxon>Chordata</taxon>
        <taxon>Craniata</taxon>
        <taxon>Vertebrata</taxon>
        <taxon>Euteleostomi</taxon>
        <taxon>Lepidosauria</taxon>
        <taxon>Squamata</taxon>
        <taxon>Bifurcata</taxon>
        <taxon>Gekkota</taxon>
        <taxon>Gekkonidae</taxon>
        <taxon>Gekkoninae</taxon>
        <taxon>Gekko</taxon>
    </lineage>
</organism>
<accession>A0ABM1JR61</accession>
<dbReference type="Proteomes" id="UP000694871">
    <property type="component" value="Unplaced"/>
</dbReference>
<evidence type="ECO:0000256" key="1">
    <source>
        <dbReference type="ARBA" id="ARBA00009651"/>
    </source>
</evidence>
<feature type="non-terminal residue" evidence="6">
    <location>
        <position position="1"/>
    </location>
</feature>
<feature type="domain" description="B30.2/SPRY" evidence="4">
    <location>
        <begin position="7"/>
        <end position="195"/>
    </location>
</feature>
<dbReference type="InterPro" id="IPR001870">
    <property type="entry name" value="B30.2/SPRY"/>
</dbReference>
<dbReference type="PRINTS" id="PR01407">
    <property type="entry name" value="BUTYPHLNCDUF"/>
</dbReference>
<dbReference type="PANTHER" id="PTHR24103">
    <property type="entry name" value="E3 UBIQUITIN-PROTEIN LIGASE TRIM"/>
    <property type="match status" value="1"/>
</dbReference>
<dbReference type="CDD" id="cd12888">
    <property type="entry name" value="SPRY_PRY_TRIM7_like"/>
    <property type="match status" value="1"/>
</dbReference>
<dbReference type="InterPro" id="IPR006574">
    <property type="entry name" value="PRY"/>
</dbReference>
<gene>
    <name evidence="6" type="primary">LOC107108072</name>
</gene>
<dbReference type="InterPro" id="IPR043136">
    <property type="entry name" value="B30.2/SPRY_sf"/>
</dbReference>
<dbReference type="Pfam" id="PF00622">
    <property type="entry name" value="SPRY"/>
    <property type="match status" value="1"/>
</dbReference>
<dbReference type="InterPro" id="IPR003877">
    <property type="entry name" value="SPRY_dom"/>
</dbReference>
<proteinExistence type="inferred from homology"/>
<dbReference type="InterPro" id="IPR003879">
    <property type="entry name" value="Butyrophylin_SPRY"/>
</dbReference>
<dbReference type="RefSeq" id="XP_015263948.1">
    <property type="nucleotide sequence ID" value="XM_015408462.1"/>
</dbReference>
<protein>
    <submittedName>
        <fullName evidence="6">Thaicobrin-like</fullName>
    </submittedName>
</protein>
<dbReference type="PROSITE" id="PS50188">
    <property type="entry name" value="B302_SPRY"/>
    <property type="match status" value="1"/>
</dbReference>
<evidence type="ECO:0000313" key="6">
    <source>
        <dbReference type="RefSeq" id="XP_015263948.1"/>
    </source>
</evidence>
<dbReference type="SUPFAM" id="SSF49899">
    <property type="entry name" value="Concanavalin A-like lectins/glucanases"/>
    <property type="match status" value="1"/>
</dbReference>
<keyword evidence="5" id="KW-1185">Reference proteome</keyword>
<dbReference type="InterPro" id="IPR050143">
    <property type="entry name" value="TRIM/RBCC"/>
</dbReference>
<comment type="similarity">
    <text evidence="1">Belongs to the ohanin/vespryn family.</text>
</comment>
<reference evidence="6" key="1">
    <citation type="submission" date="2025-08" db="UniProtKB">
        <authorList>
            <consortium name="RefSeq"/>
        </authorList>
    </citation>
    <scope>IDENTIFICATION</scope>
</reference>
<dbReference type="Pfam" id="PF13765">
    <property type="entry name" value="PRY"/>
    <property type="match status" value="1"/>
</dbReference>
<comment type="function">
    <text evidence="3">Neurotoxin that produces dose-dependent hypolocomotion and hyperalgesia in mice. May directly act on the central nervous system, as it is 6500-fold more potent when administered intracerebroventricularly than intraperitoneal.</text>
</comment>
<dbReference type="GeneID" id="107108072"/>
<sequence length="195" mass="21867">LIVCLFSVPFTSSDNLDSGLHLQKANVTLDLDTAHPQLILSEDRNSVRRGEKAQDLPHSPERFDKYSCVLGREGFTAGRHFWEVLVGSEEGWTVGVARKSARRKACVTYNPEEGFWEVGRWGGSYKASEKDHDPPLTLSGELKRIRVCLNYTAGRVAFFDADQVALLYEFSGASFSGETLLPFFFVYLEGHLQLC</sequence>
<name>A0ABM1JR61_GEKJA</name>
<keyword evidence="2" id="KW-0528">Neurotoxin</keyword>
<evidence type="ECO:0000256" key="2">
    <source>
        <dbReference type="ARBA" id="ARBA00022699"/>
    </source>
</evidence>
<evidence type="ECO:0000256" key="3">
    <source>
        <dbReference type="ARBA" id="ARBA00034460"/>
    </source>
</evidence>
<evidence type="ECO:0000313" key="5">
    <source>
        <dbReference type="Proteomes" id="UP000694871"/>
    </source>
</evidence>
<keyword evidence="2" id="KW-0800">Toxin</keyword>
<dbReference type="Gene3D" id="2.60.120.920">
    <property type="match status" value="1"/>
</dbReference>
<dbReference type="InterPro" id="IPR013320">
    <property type="entry name" value="ConA-like_dom_sf"/>
</dbReference>
<evidence type="ECO:0000259" key="4">
    <source>
        <dbReference type="PROSITE" id="PS50188"/>
    </source>
</evidence>
<dbReference type="SMART" id="SM00449">
    <property type="entry name" value="SPRY"/>
    <property type="match status" value="1"/>
</dbReference>